<dbReference type="NCBIfam" id="TIGR01537">
    <property type="entry name" value="portal_HK97"/>
    <property type="match status" value="1"/>
</dbReference>
<evidence type="ECO:0000313" key="3">
    <source>
        <dbReference type="Proteomes" id="UP000608071"/>
    </source>
</evidence>
<protein>
    <submittedName>
        <fullName evidence="2">Phage portal protein</fullName>
    </submittedName>
</protein>
<dbReference type="Proteomes" id="UP000608071">
    <property type="component" value="Unassembled WGS sequence"/>
</dbReference>
<feature type="region of interest" description="Disordered" evidence="1">
    <location>
        <begin position="392"/>
        <end position="415"/>
    </location>
</feature>
<dbReference type="RefSeq" id="WP_191798998.1">
    <property type="nucleotide sequence ID" value="NZ_JACSQL010000002.1"/>
</dbReference>
<evidence type="ECO:0000256" key="1">
    <source>
        <dbReference type="SAM" id="MobiDB-lite"/>
    </source>
</evidence>
<organism evidence="2 3">
    <name type="scientific">Paenibacillus gallinarum</name>
    <dbReference type="NCBI Taxonomy" id="2762232"/>
    <lineage>
        <taxon>Bacteria</taxon>
        <taxon>Bacillati</taxon>
        <taxon>Bacillota</taxon>
        <taxon>Bacilli</taxon>
        <taxon>Bacillales</taxon>
        <taxon>Paenibacillaceae</taxon>
        <taxon>Paenibacillus</taxon>
    </lineage>
</organism>
<dbReference type="EMBL" id="JACSQL010000002">
    <property type="protein sequence ID" value="MBD7967757.1"/>
    <property type="molecule type" value="Genomic_DNA"/>
</dbReference>
<gene>
    <name evidence="2" type="ORF">H9647_06765</name>
</gene>
<dbReference type="InterPro" id="IPR006944">
    <property type="entry name" value="Phage/GTA_portal"/>
</dbReference>
<reference evidence="2 3" key="1">
    <citation type="submission" date="2020-08" db="EMBL/GenBank/DDBJ databases">
        <title>A Genomic Blueprint of the Chicken Gut Microbiome.</title>
        <authorList>
            <person name="Gilroy R."/>
            <person name="Ravi A."/>
            <person name="Getino M."/>
            <person name="Pursley I."/>
            <person name="Horton D.L."/>
            <person name="Alikhan N.-F."/>
            <person name="Baker D."/>
            <person name="Gharbi K."/>
            <person name="Hall N."/>
            <person name="Watson M."/>
            <person name="Adriaenssens E.M."/>
            <person name="Foster-Nyarko E."/>
            <person name="Jarju S."/>
            <person name="Secka A."/>
            <person name="Antonio M."/>
            <person name="Oren A."/>
            <person name="Chaudhuri R."/>
            <person name="La Ragione R.M."/>
            <person name="Hildebrand F."/>
            <person name="Pallen M.J."/>
        </authorList>
    </citation>
    <scope>NUCLEOTIDE SEQUENCE [LARGE SCALE GENOMIC DNA]</scope>
    <source>
        <strain evidence="2 3">Sa2BVA9</strain>
    </source>
</reference>
<sequence length="415" mass="47492">MGFWRRVSSLIGKDEKRSYSGVGYDFKRWFSPRNIFATKTSQTLATNETIFSAISRLSNSMGGLPLKLYKDFTPVYTPISDLIANAPNPNMTSFDFIRTLEVHRDSNGNGYAMKQYDAKAQLKALIILDPTRVNPVIEEDTQELWYEIDGDKGRYYVHNMDIIHVKHIHTTGYKGISPIDVLRNTVDFDGKVREFSLDQMDTRIAASFLLKMAGHLDEKRKIAILENFRNFYKDNGGVLIQEQGMEIEPIKREFMDTKVFEVEKITRSRVATVYNLPVQMLGEISGTSYSSMEQQAMDYVQNTLIPIVRQYEQEFNRKLLTETERLRGLSFKFNVNALLRGDIKTRAEFYFKMIRSGIFKPNEVRAWEELPPEEGGNVLLISGDLYPIDMPLNQRTGKGVSKTDESKTADGAGSE</sequence>
<proteinExistence type="predicted"/>
<accession>A0ABR8SW70</accession>
<dbReference type="InterPro" id="IPR006427">
    <property type="entry name" value="Portal_HK97"/>
</dbReference>
<keyword evidence="3" id="KW-1185">Reference proteome</keyword>
<comment type="caution">
    <text evidence="2">The sequence shown here is derived from an EMBL/GenBank/DDBJ whole genome shotgun (WGS) entry which is preliminary data.</text>
</comment>
<name>A0ABR8SW70_9BACL</name>
<evidence type="ECO:0000313" key="2">
    <source>
        <dbReference type="EMBL" id="MBD7967757.1"/>
    </source>
</evidence>
<dbReference type="Pfam" id="PF04860">
    <property type="entry name" value="Phage_portal"/>
    <property type="match status" value="1"/>
</dbReference>